<keyword evidence="3" id="KW-0645">Protease</keyword>
<accession>A0A1W6B3P8</accession>
<evidence type="ECO:0000313" key="4">
    <source>
        <dbReference type="Proteomes" id="UP000192900"/>
    </source>
</evidence>
<feature type="transmembrane region" description="Helical" evidence="1">
    <location>
        <begin position="205"/>
        <end position="234"/>
    </location>
</feature>
<organism evidence="3 4">
    <name type="scientific">Pantoea alhagi</name>
    <dbReference type="NCBI Taxonomy" id="1891675"/>
    <lineage>
        <taxon>Bacteria</taxon>
        <taxon>Pseudomonadati</taxon>
        <taxon>Pseudomonadota</taxon>
        <taxon>Gammaproteobacteria</taxon>
        <taxon>Enterobacterales</taxon>
        <taxon>Erwiniaceae</taxon>
        <taxon>Pantoea</taxon>
    </lineage>
</organism>
<evidence type="ECO:0000259" key="2">
    <source>
        <dbReference type="Pfam" id="PF02517"/>
    </source>
</evidence>
<keyword evidence="1" id="KW-0472">Membrane</keyword>
<dbReference type="Proteomes" id="UP000192900">
    <property type="component" value="Chromosome"/>
</dbReference>
<feature type="transmembrane region" description="Helical" evidence="1">
    <location>
        <begin position="35"/>
        <end position="53"/>
    </location>
</feature>
<proteinExistence type="predicted"/>
<dbReference type="OrthoDB" id="5322702at2"/>
<gene>
    <name evidence="3" type="ORF">B1H58_06485</name>
</gene>
<dbReference type="InterPro" id="IPR003675">
    <property type="entry name" value="Rce1/LyrA-like_dom"/>
</dbReference>
<keyword evidence="3" id="KW-0378">Hydrolase</keyword>
<keyword evidence="4" id="KW-1185">Reference proteome</keyword>
<dbReference type="GO" id="GO:0004175">
    <property type="term" value="F:endopeptidase activity"/>
    <property type="evidence" value="ECO:0007669"/>
    <property type="project" value="UniProtKB-ARBA"/>
</dbReference>
<reference evidence="3 4" key="1">
    <citation type="submission" date="2017-02" db="EMBL/GenBank/DDBJ databases">
        <title>Complete genome sequence of the drought resistance-promoting endophyte Pantoea alhagi LTYR-11Z.</title>
        <authorList>
            <person name="Zhang L."/>
        </authorList>
    </citation>
    <scope>NUCLEOTIDE SEQUENCE [LARGE SCALE GENOMIC DNA]</scope>
    <source>
        <strain evidence="3 4">LTYR-11Z</strain>
    </source>
</reference>
<evidence type="ECO:0000313" key="3">
    <source>
        <dbReference type="EMBL" id="ARJ41702.1"/>
    </source>
</evidence>
<protein>
    <submittedName>
        <fullName evidence="3">CAAX protease family protein</fullName>
    </submittedName>
</protein>
<feature type="transmembrane region" description="Helical" evidence="1">
    <location>
        <begin position="174"/>
        <end position="193"/>
    </location>
</feature>
<feature type="domain" description="CAAX prenyl protease 2/Lysostaphin resistance protein A-like" evidence="2">
    <location>
        <begin position="173"/>
        <end position="258"/>
    </location>
</feature>
<keyword evidence="1" id="KW-1133">Transmembrane helix</keyword>
<dbReference type="EMBL" id="CP019706">
    <property type="protein sequence ID" value="ARJ41702.1"/>
    <property type="molecule type" value="Genomic_DNA"/>
</dbReference>
<keyword evidence="1" id="KW-0812">Transmembrane</keyword>
<feature type="transmembrane region" description="Helical" evidence="1">
    <location>
        <begin position="65"/>
        <end position="86"/>
    </location>
</feature>
<dbReference type="RefSeq" id="WP_085068763.1">
    <property type="nucleotide sequence ID" value="NZ_CP019706.1"/>
</dbReference>
<evidence type="ECO:0000256" key="1">
    <source>
        <dbReference type="SAM" id="Phobius"/>
    </source>
</evidence>
<sequence length="271" mass="29846">MWYVLAAALLALLFFRPAVKPLLLAALALAFWQQTLLWPGLLLLTGLALTALVRKNFAHHSRLMPLLEAILVAGAVALTLHLVPGFNNPPIVMKQQAGPLSAPFTFYYNLDKALVPFVLLACLPTLVQAPASAPRWRFAWPALIAAIPALLLLATLAGGLRIEPHAPAWLGEFMLANLFFVSLAEEALFRAWLQQRLSQWIGRWPGLLIAALLFGLAHIAGGPLLIFFATLAGIVYGLAWQWSGRLWVATLVHFAFNLTHLLLFTYPVLQR</sequence>
<feature type="transmembrane region" description="Helical" evidence="1">
    <location>
        <begin position="246"/>
        <end position="269"/>
    </location>
</feature>
<dbReference type="STRING" id="1891675.B1H58_06485"/>
<dbReference type="GO" id="GO:0080120">
    <property type="term" value="P:CAAX-box protein maturation"/>
    <property type="evidence" value="ECO:0007669"/>
    <property type="project" value="UniProtKB-ARBA"/>
</dbReference>
<name>A0A1W6B3P8_9GAMM</name>
<feature type="transmembrane region" description="Helical" evidence="1">
    <location>
        <begin position="106"/>
        <end position="126"/>
    </location>
</feature>
<feature type="transmembrane region" description="Helical" evidence="1">
    <location>
        <begin position="138"/>
        <end position="162"/>
    </location>
</feature>
<dbReference type="KEGG" id="palh:B1H58_06485"/>
<dbReference type="GO" id="GO:0006508">
    <property type="term" value="P:proteolysis"/>
    <property type="evidence" value="ECO:0007669"/>
    <property type="project" value="UniProtKB-KW"/>
</dbReference>
<dbReference type="AlphaFoldDB" id="A0A1W6B3P8"/>
<dbReference type="Pfam" id="PF02517">
    <property type="entry name" value="Rce1-like"/>
    <property type="match status" value="1"/>
</dbReference>